<keyword evidence="3" id="KW-0677">Repeat</keyword>
<dbReference type="InterPro" id="IPR032696">
    <property type="entry name" value="SQ_cyclase_C"/>
</dbReference>
<keyword evidence="4" id="KW-0472">Membrane</keyword>
<evidence type="ECO:0000259" key="5">
    <source>
        <dbReference type="Pfam" id="PF13243"/>
    </source>
</evidence>
<feature type="domain" description="Squalene cyclase C-terminal" evidence="5">
    <location>
        <begin position="304"/>
        <end position="616"/>
    </location>
</feature>
<protein>
    <submittedName>
        <fullName evidence="7">Squalene--hopene cyclase</fullName>
    </submittedName>
</protein>
<feature type="transmembrane region" description="Helical" evidence="4">
    <location>
        <begin position="28"/>
        <end position="47"/>
    </location>
</feature>
<dbReference type="SUPFAM" id="SSF48239">
    <property type="entry name" value="Terpenoid cyclases/Protein prenyltransferases"/>
    <property type="match status" value="2"/>
</dbReference>
<keyword evidence="4" id="KW-1133">Transmembrane helix</keyword>
<keyword evidence="4" id="KW-0812">Transmembrane</keyword>
<evidence type="ECO:0000256" key="3">
    <source>
        <dbReference type="ARBA" id="ARBA00022737"/>
    </source>
</evidence>
<accession>A0A2A5IVN7</accession>
<dbReference type="GO" id="GO:0016104">
    <property type="term" value="P:triterpenoid biosynthetic process"/>
    <property type="evidence" value="ECO:0007669"/>
    <property type="project" value="InterPro"/>
</dbReference>
<dbReference type="GO" id="GO:0016866">
    <property type="term" value="F:intramolecular transferase activity"/>
    <property type="evidence" value="ECO:0007669"/>
    <property type="project" value="InterPro"/>
</dbReference>
<dbReference type="SFLD" id="SFLDG01016">
    <property type="entry name" value="Prenyltransferase_Like_2"/>
    <property type="match status" value="1"/>
</dbReference>
<dbReference type="AlphaFoldDB" id="A0A2A5IVN7"/>
<feature type="transmembrane region" description="Helical" evidence="4">
    <location>
        <begin position="142"/>
        <end position="161"/>
    </location>
</feature>
<dbReference type="InterPro" id="IPR008930">
    <property type="entry name" value="Terpenoid_cyclase/PrenylTrfase"/>
</dbReference>
<sequence length="625" mass="71326">MQDFTTRVNEYIEELHIQVERRQREDGAFIFCFEGPMMTNAFLIMLLKAVGDPDQALIHQLAEAIRAKQHEDGSFSLYHDQTGHVTATVQGYCGMLASGRFQKDEPHMEKAAQYIRSKGGLKNVHFMTKWMLAVNGMHPWPYFYAPLSFLLIPTSFPLHFYHLSAYARIHFIPMMIALNKRYTSHTKFPSLAHLDANMSKNPFDWFMAREERSTHHFLTYMRSYVALDSRLDFFGYEAAKRYMFDRLEKDGTLYSYLSATIFMVYALMSLGYPPGHHLIQKALKGMKKLVTSCQGGMYAENSTSTVWDTALVSYASQKAGRKREDPVITKSFTYLLNRQQLKKADWAIHNRYAAPGGFGFSHINTNNPDCDDTQIVLKAIPKAYAQGQWRRGFDWLLSMQNRDGGFSAFEKNQDHFLLRYLPLESAEDAAIDPSTPDITGRVLHLIGLEEKNTASPSILKQKDQCVKWLLDHQEKNGSWFGRWGVCYIYGTWAALTGLKAAGIPCSHPAVQKGCRFLKQVQREDGSFGESCKSAEVKAYVPLSFGTVVQTAWAAEALLQYEKPDDKAILKAVAFLVNHQHTEEALHYPVGIGLPKQFYITYHSYPFVFPMMACSTFLEEMGRMNE</sequence>
<dbReference type="PANTHER" id="PTHR11764:SF20">
    <property type="entry name" value="LANOSTEROL SYNTHASE"/>
    <property type="match status" value="1"/>
</dbReference>
<dbReference type="InterPro" id="IPR032697">
    <property type="entry name" value="SQ_cyclase_N"/>
</dbReference>
<dbReference type="NCBIfam" id="TIGR01787">
    <property type="entry name" value="squalene_cyclas"/>
    <property type="match status" value="1"/>
</dbReference>
<evidence type="ECO:0000259" key="6">
    <source>
        <dbReference type="Pfam" id="PF13249"/>
    </source>
</evidence>
<proteinExistence type="inferred from homology"/>
<evidence type="ECO:0000256" key="2">
    <source>
        <dbReference type="ARBA" id="ARBA00009755"/>
    </source>
</evidence>
<feature type="transmembrane region" description="Helical" evidence="4">
    <location>
        <begin position="253"/>
        <end position="272"/>
    </location>
</feature>
<comment type="caution">
    <text evidence="7">The sequence shown here is derived from an EMBL/GenBank/DDBJ whole genome shotgun (WGS) entry which is preliminary data.</text>
</comment>
<comment type="pathway">
    <text evidence="1">Secondary metabolite biosynthesis; hopanoid biosynthesis.</text>
</comment>
<evidence type="ECO:0000313" key="7">
    <source>
        <dbReference type="EMBL" id="PCK21152.1"/>
    </source>
</evidence>
<evidence type="ECO:0000313" key="8">
    <source>
        <dbReference type="Proteomes" id="UP000228754"/>
    </source>
</evidence>
<dbReference type="EMBL" id="NKHG01000068">
    <property type="protein sequence ID" value="PCK21152.1"/>
    <property type="molecule type" value="Genomic_DNA"/>
</dbReference>
<dbReference type="Pfam" id="PF13243">
    <property type="entry name" value="SQHop_cyclase_C"/>
    <property type="match status" value="1"/>
</dbReference>
<gene>
    <name evidence="7" type="ORF">CEY02_09480</name>
</gene>
<evidence type="ECO:0000256" key="1">
    <source>
        <dbReference type="ARBA" id="ARBA00004999"/>
    </source>
</evidence>
<dbReference type="Proteomes" id="UP000228754">
    <property type="component" value="Unassembled WGS sequence"/>
</dbReference>
<dbReference type="OrthoDB" id="9758578at2"/>
<dbReference type="GO" id="GO:0005811">
    <property type="term" value="C:lipid droplet"/>
    <property type="evidence" value="ECO:0007669"/>
    <property type="project" value="InterPro"/>
</dbReference>
<feature type="domain" description="Squalene cyclase N-terminal" evidence="6">
    <location>
        <begin position="20"/>
        <end position="291"/>
    </location>
</feature>
<dbReference type="InterPro" id="IPR018333">
    <property type="entry name" value="Squalene_cyclase"/>
</dbReference>
<evidence type="ECO:0000256" key="4">
    <source>
        <dbReference type="SAM" id="Phobius"/>
    </source>
</evidence>
<organism evidence="7 8">
    <name type="scientific">Bacillus pumilus</name>
    <name type="common">Bacillus mesentericus</name>
    <dbReference type="NCBI Taxonomy" id="1408"/>
    <lineage>
        <taxon>Bacteria</taxon>
        <taxon>Bacillati</taxon>
        <taxon>Bacillota</taxon>
        <taxon>Bacilli</taxon>
        <taxon>Bacillales</taxon>
        <taxon>Bacillaceae</taxon>
        <taxon>Bacillus</taxon>
    </lineage>
</organism>
<comment type="similarity">
    <text evidence="2">Belongs to the terpene cyclase/mutase family.</text>
</comment>
<name>A0A2A5IVN7_BACPU</name>
<dbReference type="Gene3D" id="1.50.10.20">
    <property type="match status" value="2"/>
</dbReference>
<dbReference type="Pfam" id="PF13249">
    <property type="entry name" value="SQHop_cyclase_N"/>
    <property type="match status" value="1"/>
</dbReference>
<reference evidence="7 8" key="1">
    <citation type="submission" date="2017-06" db="EMBL/GenBank/DDBJ databases">
        <title>Draft Genome Sequence of Bacillus sp Strain 36R Isolated from saline sediment at Atanasia, Sonora, Mexico.</title>
        <authorList>
            <person name="Sanchez Diaz R."/>
            <person name="Quiroz Macias M.E."/>
            <person name="Ibarra Gamez J.C."/>
            <person name="Enciso Ibarra J."/>
            <person name="Gomez Gil B."/>
            <person name="Galaviz Silva L."/>
        </authorList>
    </citation>
    <scope>NUCLEOTIDE SEQUENCE [LARGE SCALE GENOMIC DNA]</scope>
    <source>
        <strain evidence="7 8">36R_ATNSAL</strain>
    </source>
</reference>
<dbReference type="PANTHER" id="PTHR11764">
    <property type="entry name" value="TERPENE CYCLASE/MUTASE FAMILY MEMBER"/>
    <property type="match status" value="1"/>
</dbReference>
<dbReference type="UniPathway" id="UPA00337"/>